<proteinExistence type="predicted"/>
<dbReference type="Pfam" id="PF00095">
    <property type="entry name" value="WAP"/>
    <property type="match status" value="1"/>
</dbReference>
<dbReference type="GO" id="GO:0009986">
    <property type="term" value="C:cell surface"/>
    <property type="evidence" value="ECO:0007669"/>
    <property type="project" value="TreeGrafter"/>
</dbReference>
<dbReference type="Gene3D" id="4.10.75.10">
    <property type="entry name" value="Elafin-like"/>
    <property type="match status" value="1"/>
</dbReference>
<evidence type="ECO:0000259" key="2">
    <source>
        <dbReference type="PROSITE" id="PS51390"/>
    </source>
</evidence>
<dbReference type="GO" id="GO:0030414">
    <property type="term" value="F:peptidase inhibitor activity"/>
    <property type="evidence" value="ECO:0007669"/>
    <property type="project" value="InterPro"/>
</dbReference>
<dbReference type="SMART" id="SM00217">
    <property type="entry name" value="WAP"/>
    <property type="match status" value="1"/>
</dbReference>
<dbReference type="InterPro" id="IPR008197">
    <property type="entry name" value="WAP_dom"/>
</dbReference>
<dbReference type="GO" id="GO:0005576">
    <property type="term" value="C:extracellular region"/>
    <property type="evidence" value="ECO:0007669"/>
    <property type="project" value="InterPro"/>
</dbReference>
<dbReference type="PANTHER" id="PTHR14131:SF5">
    <property type="entry name" value="ANOSMIN-1"/>
    <property type="match status" value="1"/>
</dbReference>
<dbReference type="PANTHER" id="PTHR14131">
    <property type="entry name" value="ANOSMIN"/>
    <property type="match status" value="1"/>
</dbReference>
<dbReference type="InterPro" id="IPR036645">
    <property type="entry name" value="Elafin-like_sf"/>
</dbReference>
<feature type="domain" description="WAP" evidence="2">
    <location>
        <begin position="69"/>
        <end position="120"/>
    </location>
</feature>
<dbReference type="SUPFAM" id="SSF49265">
    <property type="entry name" value="Fibronectin type III"/>
    <property type="match status" value="1"/>
</dbReference>
<dbReference type="SMART" id="SM00060">
    <property type="entry name" value="FN3"/>
    <property type="match status" value="2"/>
</dbReference>
<name>A0A9P0IZI6_APHGO</name>
<reference evidence="3" key="1">
    <citation type="submission" date="2022-02" db="EMBL/GenBank/DDBJ databases">
        <authorList>
            <person name="King R."/>
        </authorList>
    </citation>
    <scope>NUCLEOTIDE SEQUENCE</scope>
</reference>
<dbReference type="InterPro" id="IPR003961">
    <property type="entry name" value="FN3_dom"/>
</dbReference>
<dbReference type="Proteomes" id="UP001154329">
    <property type="component" value="Chromosome 2"/>
</dbReference>
<dbReference type="InterPro" id="IPR013783">
    <property type="entry name" value="Ig-like_fold"/>
</dbReference>
<gene>
    <name evidence="3" type="ORF">APHIGO_LOCUS4970</name>
</gene>
<organism evidence="3 4">
    <name type="scientific">Aphis gossypii</name>
    <name type="common">Cotton aphid</name>
    <dbReference type="NCBI Taxonomy" id="80765"/>
    <lineage>
        <taxon>Eukaryota</taxon>
        <taxon>Metazoa</taxon>
        <taxon>Ecdysozoa</taxon>
        <taxon>Arthropoda</taxon>
        <taxon>Hexapoda</taxon>
        <taxon>Insecta</taxon>
        <taxon>Pterygota</taxon>
        <taxon>Neoptera</taxon>
        <taxon>Paraneoptera</taxon>
        <taxon>Hemiptera</taxon>
        <taxon>Sternorrhyncha</taxon>
        <taxon>Aphidomorpha</taxon>
        <taxon>Aphidoidea</taxon>
        <taxon>Aphididae</taxon>
        <taxon>Aphidini</taxon>
        <taxon>Aphis</taxon>
        <taxon>Aphis</taxon>
    </lineage>
</organism>
<feature type="domain" description="Fibronectin type-III" evidence="1">
    <location>
        <begin position="241"/>
        <end position="342"/>
    </location>
</feature>
<dbReference type="Gene3D" id="2.40.128.20">
    <property type="match status" value="1"/>
</dbReference>
<dbReference type="SUPFAM" id="SSF57256">
    <property type="entry name" value="Elafin-like"/>
    <property type="match status" value="1"/>
</dbReference>
<dbReference type="SUPFAM" id="SSF50814">
    <property type="entry name" value="Lipocalins"/>
    <property type="match status" value="1"/>
</dbReference>
<evidence type="ECO:0000259" key="1">
    <source>
        <dbReference type="PROSITE" id="PS50853"/>
    </source>
</evidence>
<dbReference type="GO" id="GO:0030182">
    <property type="term" value="P:neuron differentiation"/>
    <property type="evidence" value="ECO:0007669"/>
    <property type="project" value="TreeGrafter"/>
</dbReference>
<dbReference type="Gene3D" id="2.60.40.10">
    <property type="entry name" value="Immunoglobulins"/>
    <property type="match status" value="1"/>
</dbReference>
<reference evidence="3" key="2">
    <citation type="submission" date="2022-10" db="EMBL/GenBank/DDBJ databases">
        <authorList>
            <consortium name="ENA_rothamsted_submissions"/>
            <consortium name="culmorum"/>
            <person name="King R."/>
        </authorList>
    </citation>
    <scope>NUCLEOTIDE SEQUENCE</scope>
</reference>
<dbReference type="CDD" id="cd00063">
    <property type="entry name" value="FN3"/>
    <property type="match status" value="2"/>
</dbReference>
<dbReference type="InterPro" id="IPR012674">
    <property type="entry name" value="Calycin"/>
</dbReference>
<evidence type="ECO:0000313" key="3">
    <source>
        <dbReference type="EMBL" id="CAH1722939.1"/>
    </source>
</evidence>
<keyword evidence="4" id="KW-1185">Reference proteome</keyword>
<dbReference type="AlphaFoldDB" id="A0A9P0IZI6"/>
<evidence type="ECO:0008006" key="5">
    <source>
        <dbReference type="Google" id="ProtNLM"/>
    </source>
</evidence>
<evidence type="ECO:0000313" key="4">
    <source>
        <dbReference type="Proteomes" id="UP001154329"/>
    </source>
</evidence>
<sequence length="467" mass="53006">MKRSVRSSRSVTFRWYLVVSSTAILAFAVCTDAIAVSDSMRDARCFAKCYRQIAAEQPKCYSGCLNERWINKPGECPVGDLDSVASLDRPCLEQCSSDDFCHAEYKCCRHSCGITCQPPVGLADHRPGLPDVPKVIAVSDYGKALMVEWSAPFPDTSAGHVTYLVQERHHVGVAYVPERMTPWTMVTRTDKTREQFRQLNLPGRWFQFRVAAVNENGTSGYSSPSEQFFVNLGPHVDPPGPPQDLTVSSLKWTNKEYQQCVLSWKPPAESVLPVRKYKVFISVRDGPHVYHKRNVVPAIKGTWNVIEYYASSEEVEIYRCMRSTFNLSPDTPEISMDFTYSYADDPDNEMLTGNITWNIPSFELPGHWVHMETPYEGVYNTFVLDCKDTWAVLLHCAEKPSSPRYLSSILLSRNKTVPVKRAQLRARQIAQVRCPTRIHIPYGSGRLQSCRHSVVLRYEKGGQKDRK</sequence>
<protein>
    <recommendedName>
        <fullName evidence="5">Anosmin-1</fullName>
    </recommendedName>
</protein>
<accession>A0A9P0IZI6</accession>
<dbReference type="PROSITE" id="PS50853">
    <property type="entry name" value="FN3"/>
    <property type="match status" value="2"/>
</dbReference>
<dbReference type="CDD" id="cd00199">
    <property type="entry name" value="WAP"/>
    <property type="match status" value="1"/>
</dbReference>
<dbReference type="InterPro" id="IPR036116">
    <property type="entry name" value="FN3_sf"/>
</dbReference>
<feature type="domain" description="Fibronectin type-III" evidence="1">
    <location>
        <begin position="129"/>
        <end position="235"/>
    </location>
</feature>
<dbReference type="InterPro" id="IPR042447">
    <property type="entry name" value="Anosmin-1"/>
</dbReference>
<dbReference type="PROSITE" id="PS51390">
    <property type="entry name" value="WAP"/>
    <property type="match status" value="1"/>
</dbReference>
<dbReference type="EMBL" id="OU899035">
    <property type="protein sequence ID" value="CAH1722939.1"/>
    <property type="molecule type" value="Genomic_DNA"/>
</dbReference>